<evidence type="ECO:0000256" key="1">
    <source>
        <dbReference type="ARBA" id="ARBA00007381"/>
    </source>
</evidence>
<accession>A0A8J3YRB6</accession>
<evidence type="ECO:0000256" key="4">
    <source>
        <dbReference type="ARBA" id="ARBA00023016"/>
    </source>
</evidence>
<dbReference type="PANTHER" id="PTHR46375">
    <property type="entry name" value="KELCH REPEAT AND BTB DOMAIN-CONTAINING PROTEIN 13-RELATED"/>
    <property type="match status" value="1"/>
</dbReference>
<protein>
    <recommendedName>
        <fullName evidence="10">Hsp70 family protein</fullName>
    </recommendedName>
</protein>
<dbReference type="InterPro" id="IPR043129">
    <property type="entry name" value="ATPase_NBD"/>
</dbReference>
<keyword evidence="9" id="KW-1185">Reference proteome</keyword>
<name>A0A8J3YRB6_9ACTN</name>
<proteinExistence type="inferred from homology"/>
<dbReference type="EMBL" id="BOPF01000024">
    <property type="protein sequence ID" value="GIJ49072.1"/>
    <property type="molecule type" value="Genomic_DNA"/>
</dbReference>
<keyword evidence="7" id="KW-0472">Membrane</keyword>
<evidence type="ECO:0000256" key="2">
    <source>
        <dbReference type="ARBA" id="ARBA00022741"/>
    </source>
</evidence>
<keyword evidence="7" id="KW-1133">Transmembrane helix</keyword>
<evidence type="ECO:0000256" key="7">
    <source>
        <dbReference type="SAM" id="Phobius"/>
    </source>
</evidence>
<dbReference type="Gene3D" id="2.120.10.80">
    <property type="entry name" value="Kelch-type beta propeller"/>
    <property type="match status" value="1"/>
</dbReference>
<dbReference type="PANTHER" id="PTHR46375:SF3">
    <property type="entry name" value="KELCH REPEAT AND BTB DOMAIN-CONTAINING PROTEIN 13"/>
    <property type="match status" value="1"/>
</dbReference>
<keyword evidence="4" id="KW-0346">Stress response</keyword>
<evidence type="ECO:0000256" key="6">
    <source>
        <dbReference type="SAM" id="MobiDB-lite"/>
    </source>
</evidence>
<keyword evidence="3" id="KW-0067">ATP-binding</keyword>
<evidence type="ECO:0000256" key="3">
    <source>
        <dbReference type="ARBA" id="ARBA00022840"/>
    </source>
</evidence>
<dbReference type="InterPro" id="IPR052392">
    <property type="entry name" value="Kelch-BTB_domain-containing"/>
</dbReference>
<feature type="transmembrane region" description="Helical" evidence="7">
    <location>
        <begin position="655"/>
        <end position="677"/>
    </location>
</feature>
<dbReference type="GO" id="GO:0140662">
    <property type="term" value="F:ATP-dependent protein folding chaperone"/>
    <property type="evidence" value="ECO:0007669"/>
    <property type="project" value="InterPro"/>
</dbReference>
<dbReference type="SUPFAM" id="SSF53067">
    <property type="entry name" value="Actin-like ATPase domain"/>
    <property type="match status" value="2"/>
</dbReference>
<dbReference type="PROSITE" id="PS01036">
    <property type="entry name" value="HSP70_3"/>
    <property type="match status" value="1"/>
</dbReference>
<organism evidence="8 9">
    <name type="scientific">Virgisporangium aliadipatigenens</name>
    <dbReference type="NCBI Taxonomy" id="741659"/>
    <lineage>
        <taxon>Bacteria</taxon>
        <taxon>Bacillati</taxon>
        <taxon>Actinomycetota</taxon>
        <taxon>Actinomycetes</taxon>
        <taxon>Micromonosporales</taxon>
        <taxon>Micromonosporaceae</taxon>
        <taxon>Virgisporangium</taxon>
    </lineage>
</organism>
<dbReference type="InterPro" id="IPR013126">
    <property type="entry name" value="Hsp_70_fam"/>
</dbReference>
<dbReference type="Gene3D" id="3.30.420.40">
    <property type="match status" value="2"/>
</dbReference>
<dbReference type="SMART" id="SM00612">
    <property type="entry name" value="Kelch"/>
    <property type="match status" value="3"/>
</dbReference>
<dbReference type="InterPro" id="IPR018181">
    <property type="entry name" value="Heat_shock_70_CS"/>
</dbReference>
<keyword evidence="2" id="KW-0547">Nucleotide-binding</keyword>
<keyword evidence="5" id="KW-0143">Chaperone</keyword>
<comment type="similarity">
    <text evidence="1">Belongs to the heat shock protein 70 family.</text>
</comment>
<dbReference type="PRINTS" id="PR00301">
    <property type="entry name" value="HEATSHOCK70"/>
</dbReference>
<dbReference type="AlphaFoldDB" id="A0A8J3YRB6"/>
<evidence type="ECO:0000313" key="8">
    <source>
        <dbReference type="EMBL" id="GIJ49072.1"/>
    </source>
</evidence>
<evidence type="ECO:0000313" key="9">
    <source>
        <dbReference type="Proteomes" id="UP000619260"/>
    </source>
</evidence>
<sequence length="982" mass="99058">MERSGAAEVALAIDLGTSNTVAVMRWPDGRTRPVLFDGQNLMPSAVFLDEWGQLHAGWDSYRLSQSDPARYEPNPKRRIDEQTVLLGGSEVATADLLAAVLAQVAAAASSAAGALPTAVLTYPAAWGGPRRQVLVNAAARAGWRTVHLVPEPVAAVRYFTDVLRHPVPVGGICAVFDFGGGTLDIAVIRNDRTAFTVIGSGGVADLGGLDIDAAIVEHIGALVAQRSPEAWERIQRPTTASEWRNRWLFWNDVRGAKETLSRRTMAPVPVPGVEGSVHVTRDELERLAGPILRRGVHEAAGVIRECGVEPRNLSGLFLVGGSSRVPLVARLLHVELGIAPTVLEQPELPVAEGALAEAIAQGVFVTGPRYPREADTGGTTPVSGVPVSGPFGGWSAGGPVSGVPGPGGTGYLPGQTGPAPVSGAGGYPPGQGGPAPVSGAGGYPPPGQGGAQPVSGAAAASASYATEATGGVPGGVGGPGSYAPDGAGFATGEPDSGGFASGGGYATGLTPATGGFAGGPVSESVTPPEGYAAGPVSGAGYATGSGPASAPVSGMPGVGGVAPVSGPAMGGAAAPVSGVPTSGAPRSGGPVAMPVSGVPTSGAPVSGVPVSGIPTSGAGPIVGAAQVGVAPVHTPGADQDPDEVPPGERSGRRGWIAGIAGALVLLLVGAIGLVWFLNRDGGDGGTDKPAFAWQSLAPLPIKLEGAAVAAFDKKLWVIGGIAAEDPRPLLTDVYVYDPATDTWANGPKLPVQVGFTTAAATDKALYVVGGQVLDGSTDKVWRLDSPTGTWVEDVKLPEPRSVGTVAYSGGRLIYAGGTARDGKTRADVWELRPGADKWTTVGQLHQPREKLTAFVDPAYSVTFVGGAARESDGVADRYATKTDIVDDRGGVRVGGSFPAVNGGAAVFIEGYGFCTIGGENAEKTVYTGLTCENPIGDKPNPQLRRPRLGLGVAKINGVIYAVGGYGRGFNGSSDLEALREPQ</sequence>
<evidence type="ECO:0008006" key="10">
    <source>
        <dbReference type="Google" id="ProtNLM"/>
    </source>
</evidence>
<dbReference type="Gene3D" id="3.90.640.10">
    <property type="entry name" value="Actin, Chain A, domain 4"/>
    <property type="match status" value="1"/>
</dbReference>
<dbReference type="InterPro" id="IPR006652">
    <property type="entry name" value="Kelch_1"/>
</dbReference>
<dbReference type="GO" id="GO:0005524">
    <property type="term" value="F:ATP binding"/>
    <property type="evidence" value="ECO:0007669"/>
    <property type="project" value="UniProtKB-KW"/>
</dbReference>
<reference evidence="8" key="1">
    <citation type="submission" date="2021-01" db="EMBL/GenBank/DDBJ databases">
        <title>Whole genome shotgun sequence of Virgisporangium aliadipatigenens NBRC 105644.</title>
        <authorList>
            <person name="Komaki H."/>
            <person name="Tamura T."/>
        </authorList>
    </citation>
    <scope>NUCLEOTIDE SEQUENCE</scope>
    <source>
        <strain evidence="8">NBRC 105644</strain>
    </source>
</reference>
<dbReference type="Proteomes" id="UP000619260">
    <property type="component" value="Unassembled WGS sequence"/>
</dbReference>
<gene>
    <name evidence="8" type="ORF">Val02_59580</name>
</gene>
<feature type="compositionally biased region" description="Gly residues" evidence="6">
    <location>
        <begin position="423"/>
        <end position="433"/>
    </location>
</feature>
<comment type="caution">
    <text evidence="8">The sequence shown here is derived from an EMBL/GenBank/DDBJ whole genome shotgun (WGS) entry which is preliminary data.</text>
</comment>
<dbReference type="Pfam" id="PF24681">
    <property type="entry name" value="Kelch_KLHDC2_KLHL20_DRC7"/>
    <property type="match status" value="1"/>
</dbReference>
<dbReference type="InterPro" id="IPR015915">
    <property type="entry name" value="Kelch-typ_b-propeller"/>
</dbReference>
<dbReference type="RefSeq" id="WP_203902540.1">
    <property type="nucleotide sequence ID" value="NZ_BOPF01000024.1"/>
</dbReference>
<evidence type="ECO:0000256" key="5">
    <source>
        <dbReference type="ARBA" id="ARBA00023186"/>
    </source>
</evidence>
<keyword evidence="7" id="KW-0812">Transmembrane</keyword>
<dbReference type="Pfam" id="PF00012">
    <property type="entry name" value="HSP70"/>
    <property type="match status" value="1"/>
</dbReference>
<dbReference type="SUPFAM" id="SSF117281">
    <property type="entry name" value="Kelch motif"/>
    <property type="match status" value="1"/>
</dbReference>
<feature type="region of interest" description="Disordered" evidence="6">
    <location>
        <begin position="405"/>
        <end position="455"/>
    </location>
</feature>